<evidence type="ECO:0000256" key="2">
    <source>
        <dbReference type="ARBA" id="ARBA00022475"/>
    </source>
</evidence>
<evidence type="ECO:0000256" key="3">
    <source>
        <dbReference type="ARBA" id="ARBA00022692"/>
    </source>
</evidence>
<name>A0AAF0BX34_9ACTN</name>
<organism evidence="8 9">
    <name type="scientific">Iamia majanohamensis</name>
    <dbReference type="NCBI Taxonomy" id="467976"/>
    <lineage>
        <taxon>Bacteria</taxon>
        <taxon>Bacillati</taxon>
        <taxon>Actinomycetota</taxon>
        <taxon>Acidimicrobiia</taxon>
        <taxon>Acidimicrobiales</taxon>
        <taxon>Iamiaceae</taxon>
        <taxon>Iamia</taxon>
    </lineage>
</organism>
<dbReference type="Pfam" id="PF03706">
    <property type="entry name" value="LPG_synthase_TM"/>
    <property type="match status" value="1"/>
</dbReference>
<proteinExistence type="predicted"/>
<evidence type="ECO:0000313" key="9">
    <source>
        <dbReference type="Proteomes" id="UP001216390"/>
    </source>
</evidence>
<reference evidence="8" key="1">
    <citation type="submission" date="2023-01" db="EMBL/GenBank/DDBJ databases">
        <title>The diversity of Class Acidimicrobiia in South China Sea sediment environments and the proposal of Iamia marina sp. nov., a novel species of the genus Iamia.</title>
        <authorList>
            <person name="He Y."/>
            <person name="Tian X."/>
        </authorList>
    </citation>
    <scope>NUCLEOTIDE SEQUENCE</scope>
    <source>
        <strain evidence="8">DSM 19957</strain>
    </source>
</reference>
<dbReference type="EMBL" id="CP116942">
    <property type="protein sequence ID" value="WCO68575.1"/>
    <property type="molecule type" value="Genomic_DNA"/>
</dbReference>
<feature type="transmembrane region" description="Helical" evidence="7">
    <location>
        <begin position="256"/>
        <end position="275"/>
    </location>
</feature>
<feature type="region of interest" description="Disordered" evidence="6">
    <location>
        <begin position="1"/>
        <end position="26"/>
    </location>
</feature>
<dbReference type="RefSeq" id="WP_272738091.1">
    <property type="nucleotide sequence ID" value="NZ_CP116942.1"/>
</dbReference>
<dbReference type="InterPro" id="IPR022791">
    <property type="entry name" value="L-PG_synthase/AglD"/>
</dbReference>
<feature type="transmembrane region" description="Helical" evidence="7">
    <location>
        <begin position="69"/>
        <end position="96"/>
    </location>
</feature>
<evidence type="ECO:0000313" key="8">
    <source>
        <dbReference type="EMBL" id="WCO68575.1"/>
    </source>
</evidence>
<comment type="subcellular location">
    <subcellularLocation>
        <location evidence="1">Cell membrane</location>
        <topology evidence="1">Multi-pass membrane protein</topology>
    </subcellularLocation>
</comment>
<keyword evidence="3 7" id="KW-0812">Transmembrane</keyword>
<feature type="transmembrane region" description="Helical" evidence="7">
    <location>
        <begin position="295"/>
        <end position="321"/>
    </location>
</feature>
<keyword evidence="5 7" id="KW-0472">Membrane</keyword>
<gene>
    <name evidence="8" type="ORF">PO878_07515</name>
</gene>
<evidence type="ECO:0000256" key="6">
    <source>
        <dbReference type="SAM" id="MobiDB-lite"/>
    </source>
</evidence>
<keyword evidence="4 7" id="KW-1133">Transmembrane helix</keyword>
<keyword evidence="9" id="KW-1185">Reference proteome</keyword>
<evidence type="ECO:0000256" key="4">
    <source>
        <dbReference type="ARBA" id="ARBA00022989"/>
    </source>
</evidence>
<keyword evidence="2" id="KW-1003">Cell membrane</keyword>
<dbReference type="Proteomes" id="UP001216390">
    <property type="component" value="Chromosome"/>
</dbReference>
<protein>
    <submittedName>
        <fullName evidence="8">Lysylphosphatidylglycerol synthase transmembrane domain-containing protein</fullName>
    </submittedName>
</protein>
<dbReference type="AlphaFoldDB" id="A0AAF0BX34"/>
<feature type="transmembrane region" description="Helical" evidence="7">
    <location>
        <begin position="146"/>
        <end position="170"/>
    </location>
</feature>
<feature type="compositionally biased region" description="Pro residues" evidence="6">
    <location>
        <begin position="1"/>
        <end position="10"/>
    </location>
</feature>
<dbReference type="GO" id="GO:0005886">
    <property type="term" value="C:plasma membrane"/>
    <property type="evidence" value="ECO:0007669"/>
    <property type="project" value="UniProtKB-SubCell"/>
</dbReference>
<feature type="transmembrane region" description="Helical" evidence="7">
    <location>
        <begin position="108"/>
        <end position="126"/>
    </location>
</feature>
<evidence type="ECO:0000256" key="1">
    <source>
        <dbReference type="ARBA" id="ARBA00004651"/>
    </source>
</evidence>
<feature type="transmembrane region" description="Helical" evidence="7">
    <location>
        <begin position="177"/>
        <end position="197"/>
    </location>
</feature>
<accession>A0AAF0BX34</accession>
<evidence type="ECO:0000256" key="5">
    <source>
        <dbReference type="ARBA" id="ARBA00023136"/>
    </source>
</evidence>
<feature type="compositionally biased region" description="Low complexity" evidence="6">
    <location>
        <begin position="11"/>
        <end position="23"/>
    </location>
</feature>
<dbReference type="KEGG" id="ima:PO878_07515"/>
<evidence type="ECO:0000256" key="7">
    <source>
        <dbReference type="SAM" id="Phobius"/>
    </source>
</evidence>
<sequence>MDAAAPPPTGDPAQQGGAEGSSSGRRRRAAQLTTVVGLLIGGLTCAFVVRTLSSEWSEVREAVLDASPAWVAACFLLCIASMTSIGWVWTDVLALLGVPVRRTRALAWYYIGELGKYLPGGVWPVLGRGELARRNGPVPGPRAYASVALSLVTLYLAAMLVAVGLLPFALGDDGPGAAAFVLVLLPLGLAALHPRVIEPLLGLVRRVTKRPLAMEVPPWRDTVVVVLRYVPTWVFIGGATAAMAQAIDPGASPTRVAFAAVLSWTAGFLAVPVPAGAGVRETVFIAASGLSPELGATVAVATRVLFIVVDGGGAAVAGAYLRRVRRTSALVAGPALDVPTAGDVPARADALPDT</sequence>
<feature type="transmembrane region" description="Helical" evidence="7">
    <location>
        <begin position="29"/>
        <end position="49"/>
    </location>
</feature>
<feature type="transmembrane region" description="Helical" evidence="7">
    <location>
        <begin position="226"/>
        <end position="244"/>
    </location>
</feature>